<dbReference type="InterPro" id="IPR007387">
    <property type="entry name" value="TRAP_DctQ"/>
</dbReference>
<dbReference type="GO" id="GO:0022857">
    <property type="term" value="F:transmembrane transporter activity"/>
    <property type="evidence" value="ECO:0007669"/>
    <property type="project" value="UniProtKB-UniRule"/>
</dbReference>
<protein>
    <recommendedName>
        <fullName evidence="9">TRAP transporter small permease protein</fullName>
    </recommendedName>
</protein>
<evidence type="ECO:0000256" key="8">
    <source>
        <dbReference type="ARBA" id="ARBA00038436"/>
    </source>
</evidence>
<evidence type="ECO:0000256" key="7">
    <source>
        <dbReference type="ARBA" id="ARBA00023136"/>
    </source>
</evidence>
<comment type="caution">
    <text evidence="11">The sequence shown here is derived from an EMBL/GenBank/DDBJ whole genome shotgun (WGS) entry which is preliminary data.</text>
</comment>
<keyword evidence="3" id="KW-1003">Cell membrane</keyword>
<comment type="subunit">
    <text evidence="9">The complex comprises the extracytoplasmic solute receptor protein and the two transmembrane proteins.</text>
</comment>
<feature type="transmembrane region" description="Helical" evidence="9">
    <location>
        <begin position="88"/>
        <end position="106"/>
    </location>
</feature>
<dbReference type="EMBL" id="PKUQ01000022">
    <property type="protein sequence ID" value="PLW77101.1"/>
    <property type="molecule type" value="Genomic_DNA"/>
</dbReference>
<evidence type="ECO:0000256" key="9">
    <source>
        <dbReference type="RuleBase" id="RU369079"/>
    </source>
</evidence>
<evidence type="ECO:0000256" key="1">
    <source>
        <dbReference type="ARBA" id="ARBA00004429"/>
    </source>
</evidence>
<comment type="similarity">
    <text evidence="8 9">Belongs to the TRAP transporter small permease family.</text>
</comment>
<gene>
    <name evidence="11" type="ORF">C0081_13435</name>
</gene>
<feature type="transmembrane region" description="Helical" evidence="9">
    <location>
        <begin position="50"/>
        <end position="67"/>
    </location>
</feature>
<reference evidence="11 12" key="1">
    <citation type="submission" date="2018-01" db="EMBL/GenBank/DDBJ databases">
        <title>The draft genome sequence of Cohaesibacter sp. H1304.</title>
        <authorList>
            <person name="Wang N.-N."/>
            <person name="Du Z.-J."/>
        </authorList>
    </citation>
    <scope>NUCLEOTIDE SEQUENCE [LARGE SCALE GENOMIC DNA]</scope>
    <source>
        <strain evidence="11 12">H1304</strain>
    </source>
</reference>
<feature type="transmembrane region" description="Helical" evidence="9">
    <location>
        <begin position="16"/>
        <end position="38"/>
    </location>
</feature>
<keyword evidence="4 9" id="KW-0997">Cell inner membrane</keyword>
<organism evidence="11 12">
    <name type="scientific">Cohaesibacter celericrescens</name>
    <dbReference type="NCBI Taxonomy" id="2067669"/>
    <lineage>
        <taxon>Bacteria</taxon>
        <taxon>Pseudomonadati</taxon>
        <taxon>Pseudomonadota</taxon>
        <taxon>Alphaproteobacteria</taxon>
        <taxon>Hyphomicrobiales</taxon>
        <taxon>Cohaesibacteraceae</taxon>
    </lineage>
</organism>
<evidence type="ECO:0000313" key="12">
    <source>
        <dbReference type="Proteomes" id="UP000234881"/>
    </source>
</evidence>
<evidence type="ECO:0000313" key="11">
    <source>
        <dbReference type="EMBL" id="PLW77101.1"/>
    </source>
</evidence>
<dbReference type="AlphaFoldDB" id="A0A2N5XRF7"/>
<evidence type="ECO:0000256" key="3">
    <source>
        <dbReference type="ARBA" id="ARBA00022475"/>
    </source>
</evidence>
<evidence type="ECO:0000256" key="6">
    <source>
        <dbReference type="ARBA" id="ARBA00022989"/>
    </source>
</evidence>
<keyword evidence="7 9" id="KW-0472">Membrane</keyword>
<dbReference type="PROSITE" id="PS51257">
    <property type="entry name" value="PROKAR_LIPOPROTEIN"/>
    <property type="match status" value="1"/>
</dbReference>
<dbReference type="GO" id="GO:0005886">
    <property type="term" value="C:plasma membrane"/>
    <property type="evidence" value="ECO:0007669"/>
    <property type="project" value="UniProtKB-SubCell"/>
</dbReference>
<proteinExistence type="inferred from homology"/>
<dbReference type="Pfam" id="PF04290">
    <property type="entry name" value="DctQ"/>
    <property type="match status" value="1"/>
</dbReference>
<evidence type="ECO:0000259" key="10">
    <source>
        <dbReference type="Pfam" id="PF04290"/>
    </source>
</evidence>
<feature type="transmembrane region" description="Helical" evidence="9">
    <location>
        <begin position="139"/>
        <end position="161"/>
    </location>
</feature>
<keyword evidence="2 9" id="KW-0813">Transport</keyword>
<comment type="subcellular location">
    <subcellularLocation>
        <location evidence="1 9">Cell inner membrane</location>
        <topology evidence="1 9">Multi-pass membrane protein</topology>
    </subcellularLocation>
</comment>
<dbReference type="OrthoDB" id="6160477at2"/>
<comment type="function">
    <text evidence="9">Part of the tripartite ATP-independent periplasmic (TRAP) transport system.</text>
</comment>
<keyword evidence="6 9" id="KW-1133">Transmembrane helix</keyword>
<feature type="domain" description="Tripartite ATP-independent periplasmic transporters DctQ component" evidence="10">
    <location>
        <begin position="28"/>
        <end position="146"/>
    </location>
</feature>
<sequence length="182" mass="20022">MAERILLAVRIWNKRIALATGFILLACAGLVLVDITMRQLGSSLGGTDEISGYVMAIATAWGMSFALTELSHVRIDFLRSNTPQKTRVLFDLFALFSLAMTVAIIANQCWPVVATTLKNASTANTPLETPLALVQIPWFAGWLWFAFSSWLIFLSAMVLVVKGRFKKVEGVIGIASAQEEWL</sequence>
<dbReference type="InterPro" id="IPR055348">
    <property type="entry name" value="DctQ"/>
</dbReference>
<evidence type="ECO:0000256" key="2">
    <source>
        <dbReference type="ARBA" id="ARBA00022448"/>
    </source>
</evidence>
<dbReference type="Proteomes" id="UP000234881">
    <property type="component" value="Unassembled WGS sequence"/>
</dbReference>
<evidence type="ECO:0000256" key="4">
    <source>
        <dbReference type="ARBA" id="ARBA00022519"/>
    </source>
</evidence>
<evidence type="ECO:0000256" key="5">
    <source>
        <dbReference type="ARBA" id="ARBA00022692"/>
    </source>
</evidence>
<name>A0A2N5XRF7_9HYPH</name>
<dbReference type="PANTHER" id="PTHR35011">
    <property type="entry name" value="2,3-DIKETO-L-GULONATE TRAP TRANSPORTER SMALL PERMEASE PROTEIN YIAM"/>
    <property type="match status" value="1"/>
</dbReference>
<keyword evidence="12" id="KW-1185">Reference proteome</keyword>
<keyword evidence="5 9" id="KW-0812">Transmembrane</keyword>
<accession>A0A2N5XRF7</accession>